<sequence>MKIIRDRKRSFDLDQFLTRPLFAHLSTVCEEGPRDSPVWFHWEEGFLWIIGVPSTDSFPDRIRRDPRCAVGIVDFHRESGRVLHAGFRGRATVEPFDQGIATRLLSRYLGPDEGNWDPRFRDLDDSNVLIRVQPETVVVRDQSYVPAPPVKNR</sequence>
<keyword evidence="2" id="KW-1185">Reference proteome</keyword>
<dbReference type="AlphaFoldDB" id="A0A2T6C9I7"/>
<dbReference type="SUPFAM" id="SSF50475">
    <property type="entry name" value="FMN-binding split barrel"/>
    <property type="match status" value="1"/>
</dbReference>
<name>A0A2T6C9I7_9BACL</name>
<gene>
    <name evidence="1" type="ORF">C8P63_101206</name>
</gene>
<dbReference type="Gene3D" id="2.30.110.10">
    <property type="entry name" value="Electron Transport, Fmn-binding Protein, Chain A"/>
    <property type="match status" value="1"/>
</dbReference>
<organism evidence="1 2">
    <name type="scientific">Melghirimyces profundicolus</name>
    <dbReference type="NCBI Taxonomy" id="1242148"/>
    <lineage>
        <taxon>Bacteria</taxon>
        <taxon>Bacillati</taxon>
        <taxon>Bacillota</taxon>
        <taxon>Bacilli</taxon>
        <taxon>Bacillales</taxon>
        <taxon>Thermoactinomycetaceae</taxon>
        <taxon>Melghirimyces</taxon>
    </lineage>
</organism>
<dbReference type="RefSeq" id="WP_170109419.1">
    <property type="nucleotide sequence ID" value="NZ_QBKR01000001.1"/>
</dbReference>
<evidence type="ECO:0000313" key="1">
    <source>
        <dbReference type="EMBL" id="PTX64984.1"/>
    </source>
</evidence>
<dbReference type="EMBL" id="QBKR01000001">
    <property type="protein sequence ID" value="PTX64984.1"/>
    <property type="molecule type" value="Genomic_DNA"/>
</dbReference>
<accession>A0A2T6C9I7</accession>
<protein>
    <submittedName>
        <fullName evidence="1">Pyridoxamine 5'-phosphate oxidase</fullName>
    </submittedName>
</protein>
<evidence type="ECO:0000313" key="2">
    <source>
        <dbReference type="Proteomes" id="UP000244240"/>
    </source>
</evidence>
<dbReference type="Proteomes" id="UP000244240">
    <property type="component" value="Unassembled WGS sequence"/>
</dbReference>
<dbReference type="InterPro" id="IPR012349">
    <property type="entry name" value="Split_barrel_FMN-bd"/>
</dbReference>
<comment type="caution">
    <text evidence="1">The sequence shown here is derived from an EMBL/GenBank/DDBJ whole genome shotgun (WGS) entry which is preliminary data.</text>
</comment>
<proteinExistence type="predicted"/>
<reference evidence="1 2" key="1">
    <citation type="submission" date="2018-04" db="EMBL/GenBank/DDBJ databases">
        <title>Genomic Encyclopedia of Archaeal and Bacterial Type Strains, Phase II (KMG-II): from individual species to whole genera.</title>
        <authorList>
            <person name="Goeker M."/>
        </authorList>
    </citation>
    <scope>NUCLEOTIDE SEQUENCE [LARGE SCALE GENOMIC DNA]</scope>
    <source>
        <strain evidence="1 2">DSM 45787</strain>
    </source>
</reference>